<reference evidence="1 2" key="1">
    <citation type="submission" date="2023-11" db="EMBL/GenBank/DDBJ databases">
        <title>Arctic aerobic anoxygenic photoheterotroph Sediminicoccus rosea KRV36 adapts its photosynthesis to long days of polar summer.</title>
        <authorList>
            <person name="Tomasch J."/>
            <person name="Kopejtka K."/>
            <person name="Bily T."/>
            <person name="Gardiner A.T."/>
            <person name="Gardian Z."/>
            <person name="Shivaramu S."/>
            <person name="Koblizek M."/>
            <person name="Engelhardt F."/>
            <person name="Kaftan D."/>
        </authorList>
    </citation>
    <scope>NUCLEOTIDE SEQUENCE [LARGE SCALE GENOMIC DNA]</scope>
    <source>
        <strain evidence="1 2">R-30</strain>
    </source>
</reference>
<protein>
    <submittedName>
        <fullName evidence="1">Class I SAM-dependent methyltransferase</fullName>
        <ecNumber evidence="1">2.1.1.-</ecNumber>
    </submittedName>
</protein>
<dbReference type="GO" id="GO:0032259">
    <property type="term" value="P:methylation"/>
    <property type="evidence" value="ECO:0007669"/>
    <property type="project" value="UniProtKB-KW"/>
</dbReference>
<accession>A0ABZ0PKU3</accession>
<dbReference type="SUPFAM" id="SSF53335">
    <property type="entry name" value="S-adenosyl-L-methionine-dependent methyltransferases"/>
    <property type="match status" value="1"/>
</dbReference>
<dbReference type="EMBL" id="CP137852">
    <property type="protein sequence ID" value="WPB86066.1"/>
    <property type="molecule type" value="Genomic_DNA"/>
</dbReference>
<keyword evidence="1" id="KW-0808">Transferase</keyword>
<dbReference type="InterPro" id="IPR029063">
    <property type="entry name" value="SAM-dependent_MTases_sf"/>
</dbReference>
<keyword evidence="1" id="KW-0489">Methyltransferase</keyword>
<dbReference type="Proteomes" id="UP001305521">
    <property type="component" value="Chromosome"/>
</dbReference>
<organism evidence="1 2">
    <name type="scientific">Sediminicoccus rosea</name>
    <dbReference type="NCBI Taxonomy" id="1225128"/>
    <lineage>
        <taxon>Bacteria</taxon>
        <taxon>Pseudomonadati</taxon>
        <taxon>Pseudomonadota</taxon>
        <taxon>Alphaproteobacteria</taxon>
        <taxon>Acetobacterales</taxon>
        <taxon>Roseomonadaceae</taxon>
        <taxon>Sediminicoccus</taxon>
    </lineage>
</organism>
<sequence length="251" mass="27165">MSEAELRAAVAGHRWLQSLRLRPDLVTPGLKPEAQLQAEEAALLDTLNLKGAHVLEVGAGNGAFSFAALRRGAARVLATDHLAWTLPGSDALSATQWAAHALGASLEMSPLDPRELTPRFGNFHVVMATACFEQLFNPIQALRGMRAVTERVLLIETLQDGLADTRPLMMGHGQTLPIGGPEGAWVFGWAPNRPLMTHLLTDLGFNRVLYRDHPTLGTARGLYAAFLPEAPDGLLEGFHTPWINLTHPQAA</sequence>
<evidence type="ECO:0000313" key="1">
    <source>
        <dbReference type="EMBL" id="WPB86066.1"/>
    </source>
</evidence>
<dbReference type="Gene3D" id="3.40.50.150">
    <property type="entry name" value="Vaccinia Virus protein VP39"/>
    <property type="match status" value="1"/>
</dbReference>
<proteinExistence type="predicted"/>
<name>A0ABZ0PKU3_9PROT</name>
<evidence type="ECO:0000313" key="2">
    <source>
        <dbReference type="Proteomes" id="UP001305521"/>
    </source>
</evidence>
<dbReference type="CDD" id="cd02440">
    <property type="entry name" value="AdoMet_MTases"/>
    <property type="match status" value="1"/>
</dbReference>
<dbReference type="RefSeq" id="WP_318650043.1">
    <property type="nucleotide sequence ID" value="NZ_CP137852.1"/>
</dbReference>
<gene>
    <name evidence="1" type="ORF">R9Z33_04155</name>
</gene>
<dbReference type="EC" id="2.1.1.-" evidence="1"/>
<dbReference type="GO" id="GO:0008168">
    <property type="term" value="F:methyltransferase activity"/>
    <property type="evidence" value="ECO:0007669"/>
    <property type="project" value="UniProtKB-KW"/>
</dbReference>
<keyword evidence="2" id="KW-1185">Reference proteome</keyword>